<comment type="caution">
    <text evidence="2">The sequence shown here is derived from an EMBL/GenBank/DDBJ whole genome shotgun (WGS) entry which is preliminary data.</text>
</comment>
<evidence type="ECO:0000313" key="2">
    <source>
        <dbReference type="EMBL" id="ROI09292.1"/>
    </source>
</evidence>
<dbReference type="AlphaFoldDB" id="A0A3N0WW61"/>
<feature type="domain" description="DUF4130" evidence="1">
    <location>
        <begin position="85"/>
        <end position="252"/>
    </location>
</feature>
<accession>A0A3N0WW61</accession>
<dbReference type="OrthoDB" id="5290748at2"/>
<dbReference type="Pfam" id="PF13566">
    <property type="entry name" value="DUF4130"/>
    <property type="match status" value="1"/>
</dbReference>
<dbReference type="EMBL" id="RJUG01000003">
    <property type="protein sequence ID" value="ROI09292.1"/>
    <property type="molecule type" value="Genomic_DNA"/>
</dbReference>
<gene>
    <name evidence="2" type="ORF">EGI11_07745</name>
</gene>
<dbReference type="RefSeq" id="WP_123265871.1">
    <property type="nucleotide sequence ID" value="NZ_RJUG01000003.1"/>
</dbReference>
<sequence length="254" mass="30671">MTTLLYDGSFEGLFTAVFEVYEYKFEPAEIISKKNHQTESIFSETHEVITDEKKAKRVLQKLEANLGKKGVSQLLRVYLSEKENAERLILSAVALSLEFPKENILNNFAHPDMMEIAKITKSISREVHRMHAFVRFEKLQDEVYFAKIEPDFNVLPLIISHFKNRYQDQKWMIYDLRRHYGVFYDLRETQFFEPNSGENFQLKETENLLHEEEFNYQKLWQRYFFKTNIPERKNLKLHIQSLPKRYWKYLTEKY</sequence>
<dbReference type="NCBIfam" id="TIGR03915">
    <property type="entry name" value="SAM_7_link_chp"/>
    <property type="match status" value="1"/>
</dbReference>
<evidence type="ECO:0000259" key="1">
    <source>
        <dbReference type="Pfam" id="PF13566"/>
    </source>
</evidence>
<dbReference type="InterPro" id="IPR025404">
    <property type="entry name" value="DUF4130"/>
</dbReference>
<dbReference type="InterPro" id="IPR023875">
    <property type="entry name" value="DNA_repair_put"/>
</dbReference>
<proteinExistence type="predicted"/>
<evidence type="ECO:0000313" key="3">
    <source>
        <dbReference type="Proteomes" id="UP000270224"/>
    </source>
</evidence>
<name>A0A3N0WW61_9FLAO</name>
<protein>
    <submittedName>
        <fullName evidence="2">DNA metabolism protein</fullName>
    </submittedName>
</protein>
<reference evidence="3" key="1">
    <citation type="submission" date="2018-11" db="EMBL/GenBank/DDBJ databases">
        <title>Proposal to divide the Flavobacteriaceae and reorganize its genera based on Amino Acid Identity values calculated from whole genome sequences.</title>
        <authorList>
            <person name="Nicholson A.C."/>
            <person name="Gulvik C.A."/>
            <person name="Whitney A.M."/>
            <person name="Humrighouse B.W."/>
            <person name="Bell M."/>
            <person name="Holmens B."/>
            <person name="Steigerwalt A."/>
            <person name="Villarma A."/>
            <person name="Sheth M."/>
            <person name="Batra D."/>
            <person name="Pryor J."/>
            <person name="Bernardet J.-F."/>
            <person name="Hugo C."/>
            <person name="Kampfer P."/>
            <person name="Newman J."/>
            <person name="Mcquiston J.R."/>
        </authorList>
    </citation>
    <scope>NUCLEOTIDE SEQUENCE [LARGE SCALE GENOMIC DNA]</scope>
    <source>
        <strain evidence="3">H3056</strain>
    </source>
</reference>
<organism evidence="2 3">
    <name type="scientific">Kaistella daneshvariae</name>
    <dbReference type="NCBI Taxonomy" id="2487074"/>
    <lineage>
        <taxon>Bacteria</taxon>
        <taxon>Pseudomonadati</taxon>
        <taxon>Bacteroidota</taxon>
        <taxon>Flavobacteriia</taxon>
        <taxon>Flavobacteriales</taxon>
        <taxon>Weeksellaceae</taxon>
        <taxon>Chryseobacterium group</taxon>
        <taxon>Kaistella</taxon>
    </lineage>
</organism>
<dbReference type="Proteomes" id="UP000270224">
    <property type="component" value="Unassembled WGS sequence"/>
</dbReference>